<dbReference type="Proteomes" id="UP000295411">
    <property type="component" value="Unassembled WGS sequence"/>
</dbReference>
<keyword evidence="8" id="KW-1185">Reference proteome</keyword>
<dbReference type="OrthoDB" id="3252676at2"/>
<dbReference type="NCBIfam" id="NF002964">
    <property type="entry name" value="PRK03635.1"/>
    <property type="match status" value="1"/>
</dbReference>
<dbReference type="NCBIfam" id="TIGR03298">
    <property type="entry name" value="argP"/>
    <property type="match status" value="1"/>
</dbReference>
<keyword evidence="5" id="KW-0804">Transcription</keyword>
<name>A0A4R5TSK4_9MICC</name>
<protein>
    <submittedName>
        <fullName evidence="7">LysR family transcriptional regulator ArgP</fullName>
    </submittedName>
</protein>
<dbReference type="InterPro" id="IPR000847">
    <property type="entry name" value="LysR_HTH_N"/>
</dbReference>
<proteinExistence type="inferred from homology"/>
<evidence type="ECO:0000313" key="8">
    <source>
        <dbReference type="Proteomes" id="UP000295411"/>
    </source>
</evidence>
<reference evidence="7 8" key="1">
    <citation type="submission" date="2019-03" db="EMBL/GenBank/DDBJ databases">
        <title>Arthrobacter sp. nov., an bacterium isolated from biocrust in Mu Us Desert.</title>
        <authorList>
            <person name="Lixiong L."/>
        </authorList>
    </citation>
    <scope>NUCLEOTIDE SEQUENCE [LARGE SCALE GENOMIC DNA]</scope>
    <source>
        <strain evidence="7 8">SLN-3</strain>
    </source>
</reference>
<accession>A0A4R5TSK4</accession>
<feature type="domain" description="HTH lysR-type" evidence="6">
    <location>
        <begin position="4"/>
        <end position="60"/>
    </location>
</feature>
<dbReference type="InterPro" id="IPR017685">
    <property type="entry name" value="ArgP"/>
</dbReference>
<evidence type="ECO:0000259" key="6">
    <source>
        <dbReference type="PROSITE" id="PS50931"/>
    </source>
</evidence>
<dbReference type="Gene3D" id="3.40.190.290">
    <property type="match status" value="1"/>
</dbReference>
<comment type="caution">
    <text evidence="7">The sequence shown here is derived from an EMBL/GenBank/DDBJ whole genome shotgun (WGS) entry which is preliminary data.</text>
</comment>
<gene>
    <name evidence="7" type="ORF">E2F48_14705</name>
</gene>
<dbReference type="SUPFAM" id="SSF46785">
    <property type="entry name" value="Winged helix' DNA-binding domain"/>
    <property type="match status" value="1"/>
</dbReference>
<sequence length="293" mass="31540">MKEIDPHQARTLAAITSTGSFEAAASALSVTASAVSQRIRALETAVGRPVLRRTRPVELTDAGQAVVRFARQLELLSADVLTELGSDDLAAGRGLTIVINADSLNTWALPALAPLARTLQLEVLREDQEHSLELLRNGAAAAAITSTGAPIQGCTARPLGVMRYLPVCTTEFRREWFADGVTPGALARAPVVVFDRKDDLQDRYLRDRGVQPGSPPRHYIPAAHEFGEAIALGMGWGLLPEPELARDPRRRTLAAFDTGAFVDVPLHWQQWRHGSAALDEVAAAIRGAAAVLR</sequence>
<evidence type="ECO:0000313" key="7">
    <source>
        <dbReference type="EMBL" id="TDK24034.1"/>
    </source>
</evidence>
<evidence type="ECO:0000256" key="4">
    <source>
        <dbReference type="ARBA" id="ARBA00023159"/>
    </source>
</evidence>
<evidence type="ECO:0000256" key="3">
    <source>
        <dbReference type="ARBA" id="ARBA00023125"/>
    </source>
</evidence>
<evidence type="ECO:0000256" key="2">
    <source>
        <dbReference type="ARBA" id="ARBA00023015"/>
    </source>
</evidence>
<dbReference type="PROSITE" id="PS50931">
    <property type="entry name" value="HTH_LYSR"/>
    <property type="match status" value="1"/>
</dbReference>
<organism evidence="7 8">
    <name type="scientific">Arthrobacter crusticola</name>
    <dbReference type="NCBI Taxonomy" id="2547960"/>
    <lineage>
        <taxon>Bacteria</taxon>
        <taxon>Bacillati</taxon>
        <taxon>Actinomycetota</taxon>
        <taxon>Actinomycetes</taxon>
        <taxon>Micrococcales</taxon>
        <taxon>Micrococcaceae</taxon>
        <taxon>Arthrobacter</taxon>
    </lineage>
</organism>
<dbReference type="PANTHER" id="PTHR30579:SF2">
    <property type="entry name" value="HTH-TYPE TRANSCRIPTIONAL REGULATOR ARGP"/>
    <property type="match status" value="1"/>
</dbReference>
<dbReference type="RefSeq" id="WP_133404718.1">
    <property type="nucleotide sequence ID" value="NZ_SMTK01000005.1"/>
</dbReference>
<dbReference type="SUPFAM" id="SSF53850">
    <property type="entry name" value="Periplasmic binding protein-like II"/>
    <property type="match status" value="1"/>
</dbReference>
<dbReference type="InterPro" id="IPR050176">
    <property type="entry name" value="LTTR"/>
</dbReference>
<dbReference type="GO" id="GO:0003700">
    <property type="term" value="F:DNA-binding transcription factor activity"/>
    <property type="evidence" value="ECO:0007669"/>
    <property type="project" value="InterPro"/>
</dbReference>
<dbReference type="EMBL" id="SMTK01000005">
    <property type="protein sequence ID" value="TDK24034.1"/>
    <property type="molecule type" value="Genomic_DNA"/>
</dbReference>
<dbReference type="InterPro" id="IPR005119">
    <property type="entry name" value="LysR_subst-bd"/>
</dbReference>
<keyword evidence="3" id="KW-0238">DNA-binding</keyword>
<evidence type="ECO:0000256" key="5">
    <source>
        <dbReference type="ARBA" id="ARBA00023163"/>
    </source>
</evidence>
<dbReference type="GO" id="GO:0003677">
    <property type="term" value="F:DNA binding"/>
    <property type="evidence" value="ECO:0007669"/>
    <property type="project" value="UniProtKB-KW"/>
</dbReference>
<dbReference type="InterPro" id="IPR036390">
    <property type="entry name" value="WH_DNA-bd_sf"/>
</dbReference>
<dbReference type="InterPro" id="IPR036388">
    <property type="entry name" value="WH-like_DNA-bd_sf"/>
</dbReference>
<dbReference type="AlphaFoldDB" id="A0A4R5TSK4"/>
<dbReference type="PANTHER" id="PTHR30579">
    <property type="entry name" value="TRANSCRIPTIONAL REGULATOR"/>
    <property type="match status" value="1"/>
</dbReference>
<keyword evidence="2" id="KW-0805">Transcription regulation</keyword>
<dbReference type="Gene3D" id="1.10.10.10">
    <property type="entry name" value="Winged helix-like DNA-binding domain superfamily/Winged helix DNA-binding domain"/>
    <property type="match status" value="1"/>
</dbReference>
<dbReference type="Pfam" id="PF03466">
    <property type="entry name" value="LysR_substrate"/>
    <property type="match status" value="1"/>
</dbReference>
<evidence type="ECO:0000256" key="1">
    <source>
        <dbReference type="ARBA" id="ARBA00009437"/>
    </source>
</evidence>
<keyword evidence="4" id="KW-0010">Activator</keyword>
<comment type="similarity">
    <text evidence="1">Belongs to the LysR transcriptional regulatory family.</text>
</comment>
<dbReference type="Pfam" id="PF00126">
    <property type="entry name" value="HTH_1"/>
    <property type="match status" value="1"/>
</dbReference>